<keyword evidence="2" id="KW-1185">Reference proteome</keyword>
<reference evidence="1 2" key="1">
    <citation type="submission" date="2023-04" db="EMBL/GenBank/DDBJ databases">
        <title>YMD61, complete Genome.</title>
        <authorList>
            <person name="Zhang J."/>
        </authorList>
    </citation>
    <scope>NUCLEOTIDE SEQUENCE [LARGE SCALE GENOMIC DNA]</scope>
    <source>
        <strain evidence="1 2">YMD61</strain>
    </source>
</reference>
<proteinExistence type="predicted"/>
<accession>A0ABY8Q5M1</accession>
<dbReference type="Proteomes" id="UP001230978">
    <property type="component" value="Chromosome"/>
</dbReference>
<organism evidence="1 2">
    <name type="scientific">Fuscovulum ytuae</name>
    <dbReference type="NCBI Taxonomy" id="3042299"/>
    <lineage>
        <taxon>Bacteria</taxon>
        <taxon>Pseudomonadati</taxon>
        <taxon>Pseudomonadota</taxon>
        <taxon>Alphaproteobacteria</taxon>
        <taxon>Rhodobacterales</taxon>
        <taxon>Paracoccaceae</taxon>
        <taxon>Fuscovulum</taxon>
    </lineage>
</organism>
<evidence type="ECO:0000313" key="2">
    <source>
        <dbReference type="Proteomes" id="UP001230978"/>
    </source>
</evidence>
<sequence>MNEKLMIIKEFRTRKNEDGTRRASCLIQNDGHDTEIWFEVSGLPQNKEIESADAFFAPCLLLALKFNSQVVFEVPISKCMAYQAADLAYVFGTQLGLNRRLKVEAPHPIAVHRRANGAITGFSAGVDSWFSLKQNFIECNLPGKKLTHLLVNDVGANSGKKKKQQVLRQAHVIAKEFKLGMISVNSNMSEVLQMDFQKTHTARNTSVAHLLTSISGMFYYSSTDTYDDSGVFPTYDMAYADTIILPLLSTDAITLRSTGSAYSRAEKTREILDIPQIGERLDVCVHHGHAGTKINCGVCWKCCRTELTLEAFGALDKFEPVFDLEAYGRRRSRYIQEISASRKPTEREAFDLARQAGLAGPALFHQAQWTGIRAVRRLKSVVKSALPRGQQRR</sequence>
<evidence type="ECO:0000313" key="1">
    <source>
        <dbReference type="EMBL" id="WGV15948.1"/>
    </source>
</evidence>
<gene>
    <name evidence="1" type="ORF">QF092_17105</name>
</gene>
<name>A0ABY8Q5M1_9RHOB</name>
<dbReference type="RefSeq" id="WP_281465810.1">
    <property type="nucleotide sequence ID" value="NZ_CP124535.1"/>
</dbReference>
<dbReference type="EMBL" id="CP124535">
    <property type="protein sequence ID" value="WGV15948.1"/>
    <property type="molecule type" value="Genomic_DNA"/>
</dbReference>
<protein>
    <submittedName>
        <fullName evidence="1">Uncharacterized protein</fullName>
    </submittedName>
</protein>